<evidence type="ECO:0000256" key="4">
    <source>
        <dbReference type="ARBA" id="ARBA00023014"/>
    </source>
</evidence>
<dbReference type="PROSITE" id="PS51379">
    <property type="entry name" value="4FE4S_FER_2"/>
    <property type="match status" value="2"/>
</dbReference>
<dbReference type="PANTHER" id="PTHR24960">
    <property type="entry name" value="PHOTOSYSTEM I IRON-SULFUR CENTER-RELATED"/>
    <property type="match status" value="1"/>
</dbReference>
<accession>A0A645AVB9</accession>
<dbReference type="PROSITE" id="PS00198">
    <property type="entry name" value="4FE4S_FER_1"/>
    <property type="match status" value="1"/>
</dbReference>
<keyword evidence="2" id="KW-0479">Metal-binding</keyword>
<dbReference type="InterPro" id="IPR007160">
    <property type="entry name" value="DUF362"/>
</dbReference>
<dbReference type="EMBL" id="VSSQ01015890">
    <property type="protein sequence ID" value="MPM56708.1"/>
    <property type="molecule type" value="Genomic_DNA"/>
</dbReference>
<dbReference type="GO" id="GO:0046872">
    <property type="term" value="F:metal ion binding"/>
    <property type="evidence" value="ECO:0007669"/>
    <property type="project" value="UniProtKB-KW"/>
</dbReference>
<feature type="domain" description="4Fe-4S ferredoxin-type" evidence="5">
    <location>
        <begin position="162"/>
        <end position="190"/>
    </location>
</feature>
<evidence type="ECO:0000259" key="5">
    <source>
        <dbReference type="PROSITE" id="PS51379"/>
    </source>
</evidence>
<dbReference type="GO" id="GO:0051539">
    <property type="term" value="F:4 iron, 4 sulfur cluster binding"/>
    <property type="evidence" value="ECO:0007669"/>
    <property type="project" value="UniProtKB-KW"/>
</dbReference>
<evidence type="ECO:0000256" key="1">
    <source>
        <dbReference type="ARBA" id="ARBA00022485"/>
    </source>
</evidence>
<name>A0A645AVB9_9ZZZZ</name>
<protein>
    <recommendedName>
        <fullName evidence="5">4Fe-4S ferredoxin-type domain-containing protein</fullName>
    </recommendedName>
</protein>
<gene>
    <name evidence="6" type="ORF">SDC9_103522</name>
</gene>
<dbReference type="Gene3D" id="3.40.50.11440">
    <property type="match status" value="1"/>
</dbReference>
<keyword evidence="1" id="KW-0004">4Fe-4S</keyword>
<dbReference type="PANTHER" id="PTHR24960:SF83">
    <property type="entry name" value="4FE-4S FERREDOXIN-TYPE DOMAIN-CONTAINING PROTEIN"/>
    <property type="match status" value="1"/>
</dbReference>
<evidence type="ECO:0000256" key="2">
    <source>
        <dbReference type="ARBA" id="ARBA00022723"/>
    </source>
</evidence>
<organism evidence="6">
    <name type="scientific">bioreactor metagenome</name>
    <dbReference type="NCBI Taxonomy" id="1076179"/>
    <lineage>
        <taxon>unclassified sequences</taxon>
        <taxon>metagenomes</taxon>
        <taxon>ecological metagenomes</taxon>
    </lineage>
</organism>
<dbReference type="InterPro" id="IPR050157">
    <property type="entry name" value="PSI_iron-sulfur_center"/>
</dbReference>
<evidence type="ECO:0000313" key="6">
    <source>
        <dbReference type="EMBL" id="MPM56708.1"/>
    </source>
</evidence>
<dbReference type="Pfam" id="PF04015">
    <property type="entry name" value="DUF362"/>
    <property type="match status" value="1"/>
</dbReference>
<sequence>MMTAGFGDINMEGKYAAIKMHFGEPGNLAYLRPNWAKVVADLVKSQGGRPYLTDCNTLYVGGRKNALDHIESAYVNGFSPFSTGCHILIGDGLKGTDEVLVPVVGGEYVKEAKIGRAVMDADVFISLTHFKGHEQTGMGGTLKNIGMGCGSRAGKMEMHSSGKPFVKQKRCIGCGACVKICAHDAPHVIDRKASIDQDKCVGCGRCLGVCPKDAICAANDEAPAILNKKIAEYTKAVVDGRPCFHVSLAVDISPNCDCHSENDAPIAPDVGMFASFDPVALDQACADAVNAQPAMPGSVLFDEGHDCTCGDNLTAAHADTDWRVCLEHGEMLGIGTREYELIKI</sequence>
<reference evidence="6" key="1">
    <citation type="submission" date="2019-08" db="EMBL/GenBank/DDBJ databases">
        <authorList>
            <person name="Kucharzyk K."/>
            <person name="Murdoch R.W."/>
            <person name="Higgins S."/>
            <person name="Loffler F."/>
        </authorList>
    </citation>
    <scope>NUCLEOTIDE SEQUENCE</scope>
</reference>
<dbReference type="SUPFAM" id="SSF54862">
    <property type="entry name" value="4Fe-4S ferredoxins"/>
    <property type="match status" value="1"/>
</dbReference>
<dbReference type="Gene3D" id="3.30.70.20">
    <property type="match status" value="1"/>
</dbReference>
<evidence type="ECO:0000256" key="3">
    <source>
        <dbReference type="ARBA" id="ARBA00023004"/>
    </source>
</evidence>
<dbReference type="AlphaFoldDB" id="A0A645AVB9"/>
<keyword evidence="3" id="KW-0408">Iron</keyword>
<proteinExistence type="predicted"/>
<dbReference type="InterPro" id="IPR017896">
    <property type="entry name" value="4Fe4S_Fe-S-bd"/>
</dbReference>
<dbReference type="InterPro" id="IPR017900">
    <property type="entry name" value="4Fe4S_Fe_S_CS"/>
</dbReference>
<comment type="caution">
    <text evidence="6">The sequence shown here is derived from an EMBL/GenBank/DDBJ whole genome shotgun (WGS) entry which is preliminary data.</text>
</comment>
<dbReference type="Pfam" id="PF12838">
    <property type="entry name" value="Fer4_7"/>
    <property type="match status" value="1"/>
</dbReference>
<feature type="domain" description="4Fe-4S ferredoxin-type" evidence="5">
    <location>
        <begin position="191"/>
        <end position="221"/>
    </location>
</feature>
<keyword evidence="4" id="KW-0411">Iron-sulfur</keyword>